<dbReference type="PANTHER" id="PTHR35862:SF3">
    <property type="entry name" value="FELS-2 PROPHAGE PROTEIN"/>
    <property type="match status" value="1"/>
</dbReference>
<comment type="caution">
    <text evidence="1">The sequence shown here is derived from an EMBL/GenBank/DDBJ whole genome shotgun (WGS) entry which is preliminary data.</text>
</comment>
<dbReference type="InterPro" id="IPR052726">
    <property type="entry name" value="Phage_Baseplate_Hub"/>
</dbReference>
<protein>
    <submittedName>
        <fullName evidence="1">Phage tail protein</fullName>
    </submittedName>
</protein>
<dbReference type="EMBL" id="JAJATZ010000002">
    <property type="protein sequence ID" value="MCB5198610.1"/>
    <property type="molecule type" value="Genomic_DNA"/>
</dbReference>
<reference evidence="1" key="1">
    <citation type="submission" date="2021-10" db="EMBL/GenBank/DDBJ databases">
        <title>Loktanella gaetbuli sp. nov., isolated from a tidal flat.</title>
        <authorList>
            <person name="Park S."/>
            <person name="Yoon J.-H."/>
        </authorList>
    </citation>
    <scope>NUCLEOTIDE SEQUENCE</scope>
    <source>
        <strain evidence="1">TSTF-M6</strain>
    </source>
</reference>
<dbReference type="PANTHER" id="PTHR35862">
    <property type="entry name" value="FELS-2 PROPHAGE PROTEIN"/>
    <property type="match status" value="1"/>
</dbReference>
<evidence type="ECO:0000313" key="1">
    <source>
        <dbReference type="EMBL" id="MCB5198610.1"/>
    </source>
</evidence>
<dbReference type="Proteomes" id="UP001138961">
    <property type="component" value="Unassembled WGS sequence"/>
</dbReference>
<dbReference type="RefSeq" id="WP_226747524.1">
    <property type="nucleotide sequence ID" value="NZ_JAJATZ010000002.1"/>
</dbReference>
<name>A0ABS8BS95_9RHOB</name>
<dbReference type="SUPFAM" id="SSF69279">
    <property type="entry name" value="Phage tail proteins"/>
    <property type="match status" value="1"/>
</dbReference>
<dbReference type="Pfam" id="PF05954">
    <property type="entry name" value="Phage_GPD"/>
    <property type="match status" value="1"/>
</dbReference>
<evidence type="ECO:0000313" key="2">
    <source>
        <dbReference type="Proteomes" id="UP001138961"/>
    </source>
</evidence>
<gene>
    <name evidence="1" type="ORF">LGQ03_05105</name>
</gene>
<keyword evidence="2" id="KW-1185">Reference proteome</keyword>
<sequence length="327" mass="34610">MTPAFRIIATNTDVTATIADRLISLSVTDEDGLSADTLRLKVDDRDGRIAAPETGVVLDVALGHAGQPLVPVGRFAVDRVRGTGMPQTLTIDATAADMTGPLRAPRSRGWTDQTLGQIVETIAGRVGLEPVVAAALAGIRYPFLAQTAESDLNFLTRIARTLDATAKPAAGRLVVIPRGTGRDATGVAIPPVAIDRTDLSDWSWDRGARKAYARVTAEWCDIAGGRTVKVTVGSGEPVHRLRHVYATAADAQRACAAELAMSDRARLTLDGTLHRFNGDLFAGGTIRMTGLRAELNGGWLIRKVTHELTGALTTSFSADRGADQTAP</sequence>
<proteinExistence type="predicted"/>
<accession>A0ABS8BS95</accession>
<organism evidence="1 2">
    <name type="scientific">Loktanella gaetbuli</name>
    <dbReference type="NCBI Taxonomy" id="2881335"/>
    <lineage>
        <taxon>Bacteria</taxon>
        <taxon>Pseudomonadati</taxon>
        <taxon>Pseudomonadota</taxon>
        <taxon>Alphaproteobacteria</taxon>
        <taxon>Rhodobacterales</taxon>
        <taxon>Roseobacteraceae</taxon>
        <taxon>Loktanella</taxon>
    </lineage>
</organism>